<comment type="similarity">
    <text evidence="1">Belongs to the C19orf12 family.</text>
</comment>
<dbReference type="Proteomes" id="UP000095751">
    <property type="component" value="Unassembled WGS sequence"/>
</dbReference>
<organism evidence="2 3">
    <name type="scientific">Fragilariopsis cylindrus CCMP1102</name>
    <dbReference type="NCBI Taxonomy" id="635003"/>
    <lineage>
        <taxon>Eukaryota</taxon>
        <taxon>Sar</taxon>
        <taxon>Stramenopiles</taxon>
        <taxon>Ochrophyta</taxon>
        <taxon>Bacillariophyta</taxon>
        <taxon>Bacillariophyceae</taxon>
        <taxon>Bacillariophycidae</taxon>
        <taxon>Bacillariales</taxon>
        <taxon>Bacillariaceae</taxon>
        <taxon>Fragilariopsis</taxon>
    </lineage>
</organism>
<proteinExistence type="inferred from homology"/>
<evidence type="ECO:0000313" key="2">
    <source>
        <dbReference type="EMBL" id="OEU07883.1"/>
    </source>
</evidence>
<dbReference type="PANTHER" id="PTHR31493:SF1">
    <property type="entry name" value="PROTEIN C19ORF12"/>
    <property type="match status" value="1"/>
</dbReference>
<dbReference type="InParanoid" id="A0A1E7EQQ6"/>
<evidence type="ECO:0000313" key="3">
    <source>
        <dbReference type="Proteomes" id="UP000095751"/>
    </source>
</evidence>
<gene>
    <name evidence="2" type="ORF">FRACYDRAFT_250508</name>
</gene>
<reference evidence="2 3" key="1">
    <citation type="submission" date="2016-09" db="EMBL/GenBank/DDBJ databases">
        <title>Extensive genetic diversity and differential bi-allelic expression allows diatom success in the polar Southern Ocean.</title>
        <authorList>
            <consortium name="DOE Joint Genome Institute"/>
            <person name="Mock T."/>
            <person name="Otillar R.P."/>
            <person name="Strauss J."/>
            <person name="Dupont C."/>
            <person name="Frickenhaus S."/>
            <person name="Maumus F."/>
            <person name="Mcmullan M."/>
            <person name="Sanges R."/>
            <person name="Schmutz J."/>
            <person name="Toseland A."/>
            <person name="Valas R."/>
            <person name="Veluchamy A."/>
            <person name="Ward B.J."/>
            <person name="Allen A."/>
            <person name="Barry K."/>
            <person name="Falciatore A."/>
            <person name="Ferrante M."/>
            <person name="Fortunato A.E."/>
            <person name="Gloeckner G."/>
            <person name="Gruber A."/>
            <person name="Hipkin R."/>
            <person name="Janech M."/>
            <person name="Kroth P."/>
            <person name="Leese F."/>
            <person name="Lindquist E."/>
            <person name="Lyon B.R."/>
            <person name="Martin J."/>
            <person name="Mayer C."/>
            <person name="Parker M."/>
            <person name="Quesneville H."/>
            <person name="Raymond J."/>
            <person name="Uhlig C."/>
            <person name="Valentin K.U."/>
            <person name="Worden A.Z."/>
            <person name="Armbrust E.V."/>
            <person name="Bowler C."/>
            <person name="Green B."/>
            <person name="Moulton V."/>
            <person name="Van Oosterhout C."/>
            <person name="Grigoriev I."/>
        </authorList>
    </citation>
    <scope>NUCLEOTIDE SEQUENCE [LARGE SCALE GENOMIC DNA]</scope>
    <source>
        <strain evidence="2 3">CCMP1102</strain>
    </source>
</reference>
<dbReference type="EMBL" id="KV784383">
    <property type="protein sequence ID" value="OEU07883.1"/>
    <property type="molecule type" value="Genomic_DNA"/>
</dbReference>
<keyword evidence="3" id="KW-1185">Reference proteome</keyword>
<accession>A0A1E7EQQ6</accession>
<protein>
    <submittedName>
        <fullName evidence="2">Uncharacterized protein</fullName>
    </submittedName>
</protein>
<dbReference type="KEGG" id="fcy:FRACYDRAFT_250508"/>
<dbReference type="AlphaFoldDB" id="A0A1E7EQQ6"/>
<dbReference type="PANTHER" id="PTHR31493">
    <property type="entry name" value="NAZO FAMILY MEMBER"/>
    <property type="match status" value="1"/>
</dbReference>
<sequence length="151" mass="16062">MDDYPAADPIPDPVEGYDARYTTLMDFLSTSKEMKQTATSSFKQALFAGSGAMAGGMVFGPLGGLIGGVAGSLIGYVRSSDYDGVMVHLCKLDPNSKKELLTRVGQVLVAAGAATKGIDTNINFRDTLLTYASQQGVRDNLWNACMDSLHE</sequence>
<dbReference type="InterPro" id="IPR033369">
    <property type="entry name" value="C19orf12"/>
</dbReference>
<name>A0A1E7EQQ6_9STRA</name>
<evidence type="ECO:0000256" key="1">
    <source>
        <dbReference type="ARBA" id="ARBA00029457"/>
    </source>
</evidence>
<dbReference type="OrthoDB" id="43033at2759"/>
<dbReference type="Pfam" id="PF20721">
    <property type="entry name" value="C19orf12"/>
    <property type="match status" value="1"/>
</dbReference>